<feature type="domain" description="EGF-like" evidence="15">
    <location>
        <begin position="246"/>
        <end position="282"/>
    </location>
</feature>
<evidence type="ECO:0000256" key="1">
    <source>
        <dbReference type="ARBA" id="ARBA00004479"/>
    </source>
</evidence>
<keyword evidence="10" id="KW-0472">Membrane</keyword>
<feature type="domain" description="EGF-like" evidence="15">
    <location>
        <begin position="543"/>
        <end position="579"/>
    </location>
</feature>
<feature type="disulfide bond" evidence="14">
    <location>
        <begin position="114"/>
        <end position="123"/>
    </location>
</feature>
<organism evidence="16">
    <name type="scientific">Petromyzon marinus</name>
    <name type="common">Sea lamprey</name>
    <dbReference type="NCBI Taxonomy" id="7757"/>
    <lineage>
        <taxon>Eukaryota</taxon>
        <taxon>Metazoa</taxon>
        <taxon>Chordata</taxon>
        <taxon>Craniata</taxon>
        <taxon>Vertebrata</taxon>
        <taxon>Cyclostomata</taxon>
        <taxon>Hyperoartia</taxon>
        <taxon>Petromyzontiformes</taxon>
        <taxon>Petromyzontidae</taxon>
        <taxon>Petromyzon</taxon>
    </lineage>
</organism>
<evidence type="ECO:0000256" key="6">
    <source>
        <dbReference type="ARBA" id="ARBA00022737"/>
    </source>
</evidence>
<feature type="domain" description="EGF-like" evidence="15">
    <location>
        <begin position="466"/>
        <end position="502"/>
    </location>
</feature>
<dbReference type="GO" id="GO:0048018">
    <property type="term" value="F:receptor ligand activity"/>
    <property type="evidence" value="ECO:0007669"/>
    <property type="project" value="UniProtKB-ARBA"/>
</dbReference>
<keyword evidence="9" id="KW-1133">Transmembrane helix</keyword>
<evidence type="ECO:0000256" key="11">
    <source>
        <dbReference type="ARBA" id="ARBA00023157"/>
    </source>
</evidence>
<dbReference type="InterPro" id="IPR026219">
    <property type="entry name" value="Jagged/Serrate"/>
</dbReference>
<feature type="disulfide bond" evidence="14">
    <location>
        <begin position="492"/>
        <end position="501"/>
    </location>
</feature>
<evidence type="ECO:0000256" key="13">
    <source>
        <dbReference type="ARBA" id="ARBA00072939"/>
    </source>
</evidence>
<evidence type="ECO:0000256" key="12">
    <source>
        <dbReference type="ARBA" id="ARBA00023180"/>
    </source>
</evidence>
<dbReference type="Pfam" id="PF25024">
    <property type="entry name" value="EGF_TEN"/>
    <property type="match status" value="1"/>
</dbReference>
<feature type="domain" description="EGF-like" evidence="15">
    <location>
        <begin position="390"/>
        <end position="426"/>
    </location>
</feature>
<dbReference type="FunFam" id="2.10.25.10:FF:000117">
    <property type="entry name" value="Delta-like protein"/>
    <property type="match status" value="1"/>
</dbReference>
<feature type="domain" description="EGF-like" evidence="15">
    <location>
        <begin position="88"/>
        <end position="124"/>
    </location>
</feature>
<dbReference type="Pfam" id="PF21700">
    <property type="entry name" value="EGF_DL_JAG"/>
    <property type="match status" value="1"/>
</dbReference>
<dbReference type="GO" id="GO:0005112">
    <property type="term" value="F:Notch binding"/>
    <property type="evidence" value="ECO:0007669"/>
    <property type="project" value="InterPro"/>
</dbReference>
<feature type="domain" description="EGF-like" evidence="15">
    <location>
        <begin position="581"/>
        <end position="617"/>
    </location>
</feature>
<keyword evidence="4" id="KW-0812">Transmembrane</keyword>
<feature type="disulfide bond" evidence="14">
    <location>
        <begin position="234"/>
        <end position="243"/>
    </location>
</feature>
<protein>
    <recommendedName>
        <fullName evidence="13">Protein jagged-2</fullName>
    </recommendedName>
</protein>
<dbReference type="FunFam" id="2.10.25.10:FF:000473">
    <property type="entry name" value="Delta-like protein"/>
    <property type="match status" value="1"/>
</dbReference>
<evidence type="ECO:0000256" key="10">
    <source>
        <dbReference type="ARBA" id="ARBA00023136"/>
    </source>
</evidence>
<evidence type="ECO:0000256" key="5">
    <source>
        <dbReference type="ARBA" id="ARBA00022729"/>
    </source>
</evidence>
<feature type="domain" description="EGF-like" evidence="15">
    <location>
        <begin position="505"/>
        <end position="541"/>
    </location>
</feature>
<dbReference type="PROSITE" id="PS01187">
    <property type="entry name" value="EGF_CA"/>
    <property type="match status" value="4"/>
</dbReference>
<sequence length="825" mass="89792">RCQYGWQGAYCDQCTPYPGCVRGTCHEPWQCSCETNWGGLLCDKDLNYCGTHTPCRNGGTCANTEPDEYTRRSPLSPVGLREIPSHTAEHACLSDPCANDGSCHETPSGFECVCALGWTGLTCAYDIDDCASDPCGNGGTCRDRLNDFECRCPPQWMGRTCQLGTHAKVREERVPAPCESRRICKVPRAQAYLPCRPSRPWQLHQLPPHINDCHGQCQNGGTCTDLVNGYHCTCPPGYTGRGCQQEVDECVSSPCLNNGQCQDQLNSFRCLCPAGFSGHLCQLDVDYCEPNPCQNGAPCFNLNMDYFCSCSEDYEGKNCSRLRDHCRTSTWPRAVIDSCTVAVASNSTQSGMRYISSGVCGPHGRCVSQGGGKFTCSCDEGFTGTYCHENINDCTVNPCKNGGTCIDGVKSYQCICHEGWEGDVCEIDTNDCSPNLCQNRGRCRDLVNDFYCECRNGWKGKTCHSRERQCDEATCNNGATCYDRGDSFACLCPMGWEGATCSIVRNSSCASSPCMNTATCVGSGDSFTCVCKEGWEGPTCSENTNDCNPHPCYNGGTCVDGENWYRCDCAPGFAGPDCRINVNECQSNPCAFGATCVDEINGFRCLCPHGRSGFRCQDVYAKPCPWNGKLYASGAKWEDECNLCQCLNGRTNCTKLWCGGTLCLTSGKVVPGPDAHRCPTGQKCMATPASACLAAPCDYWGECLPRPEPTRVKCRPNHPGHADTEPCARLALTLDPFHLQPGALVEHVCSEIRHLPFLRDLARERPLYILCDASDDSDGKVAVAVSTEEQAGGLREDAFVRDVVARLLNALRHGNGTVLAAITEV</sequence>
<dbReference type="FunFam" id="2.10.25.10:FF:000181">
    <property type="entry name" value="Delta-like protein"/>
    <property type="match status" value="1"/>
</dbReference>
<keyword evidence="6" id="KW-0677">Repeat</keyword>
<dbReference type="OMA" id="EENACYG"/>
<feature type="disulfide bond" evidence="14">
    <location>
        <begin position="152"/>
        <end position="161"/>
    </location>
</feature>
<dbReference type="GO" id="GO:0005509">
    <property type="term" value="F:calcium ion binding"/>
    <property type="evidence" value="ECO:0007669"/>
    <property type="project" value="InterPro"/>
</dbReference>
<dbReference type="SUPFAM" id="SSF57196">
    <property type="entry name" value="EGF/Laminin"/>
    <property type="match status" value="5"/>
</dbReference>
<proteinExistence type="predicted"/>
<dbReference type="InterPro" id="IPR000742">
    <property type="entry name" value="EGF"/>
</dbReference>
<feature type="disulfide bond" evidence="14">
    <location>
        <begin position="378"/>
        <end position="387"/>
    </location>
</feature>
<dbReference type="GO" id="GO:0042127">
    <property type="term" value="P:regulation of cell population proliferation"/>
    <property type="evidence" value="ECO:0007669"/>
    <property type="project" value="UniProtKB-ARBA"/>
</dbReference>
<dbReference type="FunFam" id="2.10.25.10:FF:000018">
    <property type="entry name" value="Delta-like 1"/>
    <property type="match status" value="1"/>
</dbReference>
<keyword evidence="5" id="KW-0732">Signal</keyword>
<dbReference type="SUPFAM" id="SSF57184">
    <property type="entry name" value="Growth factor receptor domain"/>
    <property type="match status" value="2"/>
</dbReference>
<dbReference type="GO" id="GO:0048732">
    <property type="term" value="P:gland development"/>
    <property type="evidence" value="ECO:0007669"/>
    <property type="project" value="UniProtKB-ARBA"/>
</dbReference>
<keyword evidence="3 14" id="KW-0245">EGF-like domain</keyword>
<evidence type="ECO:0000256" key="14">
    <source>
        <dbReference type="PROSITE-ProRule" id="PRU00076"/>
    </source>
</evidence>
<reference evidence="16" key="2">
    <citation type="submission" date="2025-09" db="UniProtKB">
        <authorList>
            <consortium name="Ensembl"/>
        </authorList>
    </citation>
    <scope>IDENTIFICATION</scope>
</reference>
<evidence type="ECO:0000256" key="2">
    <source>
        <dbReference type="ARBA" id="ARBA00022473"/>
    </source>
</evidence>
<dbReference type="SMART" id="SM00179">
    <property type="entry name" value="EGF_CA"/>
    <property type="match status" value="13"/>
</dbReference>
<dbReference type="SMART" id="SM00215">
    <property type="entry name" value="VWC_out"/>
    <property type="match status" value="1"/>
</dbReference>
<dbReference type="SMART" id="SM00181">
    <property type="entry name" value="EGF"/>
    <property type="match status" value="13"/>
</dbReference>
<dbReference type="GO" id="GO:0003008">
    <property type="term" value="P:system process"/>
    <property type="evidence" value="ECO:0007669"/>
    <property type="project" value="UniProtKB-ARBA"/>
</dbReference>
<keyword evidence="2" id="KW-0217">Developmental protein</keyword>
<evidence type="ECO:0000256" key="4">
    <source>
        <dbReference type="ARBA" id="ARBA00022692"/>
    </source>
</evidence>
<dbReference type="CDD" id="cd00054">
    <property type="entry name" value="EGF_CA"/>
    <property type="match status" value="10"/>
</dbReference>
<feature type="disulfide bond" evidence="14">
    <location>
        <begin position="531"/>
        <end position="540"/>
    </location>
</feature>
<dbReference type="AlphaFoldDB" id="S4R6X8"/>
<dbReference type="HOGENOM" id="CLU_004732_2_0_1"/>
<dbReference type="InterPro" id="IPR009030">
    <property type="entry name" value="Growth_fac_rcpt_cys_sf"/>
</dbReference>
<evidence type="ECO:0000256" key="9">
    <source>
        <dbReference type="ARBA" id="ARBA00022989"/>
    </source>
</evidence>
<feature type="disulfide bond" evidence="14">
    <location>
        <begin position="607"/>
        <end position="616"/>
    </location>
</feature>
<feature type="disulfide bond" evidence="14">
    <location>
        <begin position="454"/>
        <end position="463"/>
    </location>
</feature>
<dbReference type="SMART" id="SM00214">
    <property type="entry name" value="VWC"/>
    <property type="match status" value="1"/>
</dbReference>
<dbReference type="GO" id="GO:0005829">
    <property type="term" value="C:cytosol"/>
    <property type="evidence" value="ECO:0007669"/>
    <property type="project" value="UniProtKB-ARBA"/>
</dbReference>
<feature type="disulfide bond" evidence="14">
    <location>
        <begin position="310"/>
        <end position="319"/>
    </location>
</feature>
<dbReference type="SUPFAM" id="SSF57603">
    <property type="entry name" value="FnI-like domain"/>
    <property type="match status" value="1"/>
</dbReference>
<dbReference type="PRINTS" id="PR02059">
    <property type="entry name" value="JAGGEDFAMILY"/>
</dbReference>
<dbReference type="FunFam" id="2.10.25.10:FF:000122">
    <property type="entry name" value="Protein crumbs homolog 2"/>
    <property type="match status" value="1"/>
</dbReference>
<comment type="subcellular location">
    <subcellularLocation>
        <location evidence="1">Membrane</location>
        <topology evidence="1">Single-pass type I membrane protein</topology>
    </subcellularLocation>
</comment>
<keyword evidence="7" id="KW-0106">Calcium</keyword>
<dbReference type="InterPro" id="IPR056986">
    <property type="entry name" value="JAG1_1/2_dom"/>
</dbReference>
<dbReference type="PROSITE" id="PS00022">
    <property type="entry name" value="EGF_1"/>
    <property type="match status" value="12"/>
</dbReference>
<feature type="domain" description="EGF-like" evidence="15">
    <location>
        <begin position="284"/>
        <end position="320"/>
    </location>
</feature>
<dbReference type="FunFam" id="2.10.25.10:FF:000095">
    <property type="entry name" value="Notch, isoform B"/>
    <property type="match status" value="1"/>
</dbReference>
<dbReference type="FunFam" id="2.10.25.10:FF:000061">
    <property type="entry name" value="Delta-like protein"/>
    <property type="match status" value="2"/>
</dbReference>
<dbReference type="InterPro" id="IPR000152">
    <property type="entry name" value="EGF-type_Asp/Asn_hydroxyl_site"/>
</dbReference>
<keyword evidence="12" id="KW-0325">Glycoprotein</keyword>
<dbReference type="PANTHER" id="PTHR12916:SF12">
    <property type="entry name" value="DELTA-LIKE PROTEIN"/>
    <property type="match status" value="1"/>
</dbReference>
<feature type="disulfide bond" evidence="14">
    <location>
        <begin position="272"/>
        <end position="281"/>
    </location>
</feature>
<feature type="domain" description="EGF-like" evidence="15">
    <location>
        <begin position="126"/>
        <end position="162"/>
    </location>
</feature>
<dbReference type="PROSITE" id="PS01186">
    <property type="entry name" value="EGF_2"/>
    <property type="match status" value="9"/>
</dbReference>
<evidence type="ECO:0000256" key="7">
    <source>
        <dbReference type="ARBA" id="ARBA00022837"/>
    </source>
</evidence>
<dbReference type="GO" id="GO:0048598">
    <property type="term" value="P:embryonic morphogenesis"/>
    <property type="evidence" value="ECO:0007669"/>
    <property type="project" value="UniProtKB-ARBA"/>
</dbReference>
<evidence type="ECO:0000256" key="3">
    <source>
        <dbReference type="ARBA" id="ARBA00022536"/>
    </source>
</evidence>
<dbReference type="PRINTS" id="PR00010">
    <property type="entry name" value="EGFBLOOD"/>
</dbReference>
<evidence type="ECO:0000256" key="8">
    <source>
        <dbReference type="ARBA" id="ARBA00022976"/>
    </source>
</evidence>
<name>S4R6X8_PETMA</name>
<dbReference type="GO" id="GO:0009953">
    <property type="term" value="P:dorsal/ventral pattern formation"/>
    <property type="evidence" value="ECO:0007669"/>
    <property type="project" value="UniProtKB-ARBA"/>
</dbReference>
<feature type="disulfide bond" evidence="14">
    <location>
        <begin position="416"/>
        <end position="425"/>
    </location>
</feature>
<dbReference type="GO" id="GO:0051241">
    <property type="term" value="P:negative regulation of multicellular organismal process"/>
    <property type="evidence" value="ECO:0007669"/>
    <property type="project" value="UniProtKB-ARBA"/>
</dbReference>
<dbReference type="GO" id="GO:0048568">
    <property type="term" value="P:embryonic organ development"/>
    <property type="evidence" value="ECO:0007669"/>
    <property type="project" value="UniProtKB-ARBA"/>
</dbReference>
<dbReference type="GO" id="GO:0016020">
    <property type="term" value="C:membrane"/>
    <property type="evidence" value="ECO:0007669"/>
    <property type="project" value="UniProtKB-SubCell"/>
</dbReference>
<dbReference type="Pfam" id="PF12661">
    <property type="entry name" value="hEGF"/>
    <property type="match status" value="1"/>
</dbReference>
<dbReference type="InterPro" id="IPR018097">
    <property type="entry name" value="EGF_Ca-bd_CS"/>
</dbReference>
<feature type="disulfide bond" evidence="14">
    <location>
        <begin position="213"/>
        <end position="223"/>
    </location>
</feature>
<dbReference type="Gene3D" id="2.10.25.10">
    <property type="entry name" value="Laminin"/>
    <property type="match status" value="12"/>
</dbReference>
<dbReference type="GO" id="GO:0051240">
    <property type="term" value="P:positive regulation of multicellular organismal process"/>
    <property type="evidence" value="ECO:0007669"/>
    <property type="project" value="UniProtKB-ARBA"/>
</dbReference>
<reference evidence="16" key="1">
    <citation type="submission" date="2025-08" db="UniProtKB">
        <authorList>
            <consortium name="Ensembl"/>
        </authorList>
    </citation>
    <scope>IDENTIFICATION</scope>
</reference>
<dbReference type="STRING" id="7757.ENSPMAP00000000958"/>
<dbReference type="GO" id="GO:0007219">
    <property type="term" value="P:Notch signaling pathway"/>
    <property type="evidence" value="ECO:0007669"/>
    <property type="project" value="UniProtKB-KW"/>
</dbReference>
<feature type="disulfide bond" evidence="14">
    <location>
        <begin position="569"/>
        <end position="578"/>
    </location>
</feature>
<dbReference type="FunFam" id="2.10.25.10:FF:000004">
    <property type="entry name" value="Neurogenic locus notch 1"/>
    <property type="match status" value="1"/>
</dbReference>
<dbReference type="InterPro" id="IPR001881">
    <property type="entry name" value="EGF-like_Ca-bd_dom"/>
</dbReference>
<keyword evidence="8" id="KW-0914">Notch signaling pathway</keyword>
<feature type="domain" description="EGF-like" evidence="15">
    <location>
        <begin position="428"/>
        <end position="464"/>
    </location>
</feature>
<comment type="caution">
    <text evidence="14">Lacks conserved residue(s) required for the propagation of feature annotation.</text>
</comment>
<dbReference type="Pfam" id="PF00008">
    <property type="entry name" value="EGF"/>
    <property type="match status" value="5"/>
</dbReference>
<evidence type="ECO:0000259" key="15">
    <source>
        <dbReference type="PROSITE" id="PS50026"/>
    </source>
</evidence>
<dbReference type="Ensembl" id="ENSPMAT00000000962.1">
    <property type="protein sequence ID" value="ENSPMAP00000000958.1"/>
    <property type="gene ID" value="ENSPMAG00000000874.1"/>
</dbReference>
<feature type="domain" description="EGF-like" evidence="15">
    <location>
        <begin position="209"/>
        <end position="244"/>
    </location>
</feature>
<dbReference type="PROSITE" id="PS00010">
    <property type="entry name" value="ASX_HYDROXYL"/>
    <property type="match status" value="9"/>
</dbReference>
<evidence type="ECO:0000313" key="16">
    <source>
        <dbReference type="Ensembl" id="ENSPMAP00000000958.1"/>
    </source>
</evidence>
<dbReference type="PROSITE" id="PS50026">
    <property type="entry name" value="EGF_3"/>
    <property type="match status" value="12"/>
</dbReference>
<dbReference type="GO" id="GO:0055123">
    <property type="term" value="P:digestive system development"/>
    <property type="evidence" value="ECO:0007669"/>
    <property type="project" value="UniProtKB-ARBA"/>
</dbReference>
<dbReference type="GO" id="GO:0045597">
    <property type="term" value="P:positive regulation of cell differentiation"/>
    <property type="evidence" value="ECO:0007669"/>
    <property type="project" value="UniProtKB-ARBA"/>
</dbReference>
<accession>S4R6X8</accession>
<dbReference type="PANTHER" id="PTHR12916">
    <property type="entry name" value="CYTOCHROME C OXIDASE POLYPEPTIDE VIC-2"/>
    <property type="match status" value="1"/>
</dbReference>
<keyword evidence="11 14" id="KW-1015">Disulfide bond</keyword>
<dbReference type="FunFam" id="2.10.25.10:FF:000143">
    <property type="entry name" value="Protein crumbs 1"/>
    <property type="match status" value="2"/>
</dbReference>
<dbReference type="InterPro" id="IPR013032">
    <property type="entry name" value="EGF-like_CS"/>
</dbReference>
<dbReference type="Pfam" id="PF23575">
    <property type="entry name" value="JAG1"/>
    <property type="match status" value="1"/>
</dbReference>
<feature type="domain" description="EGF-like" evidence="15">
    <location>
        <begin position="351"/>
        <end position="388"/>
    </location>
</feature>
<dbReference type="GeneTree" id="ENSGT00940000160148"/>
<dbReference type="InterPro" id="IPR001007">
    <property type="entry name" value="VWF_dom"/>
</dbReference>
<dbReference type="FunFam" id="2.10.25.10:FF:000431">
    <property type="entry name" value="Delta-like protein"/>
    <property type="match status" value="1"/>
</dbReference>